<dbReference type="Proteomes" id="UP001159042">
    <property type="component" value="Unassembled WGS sequence"/>
</dbReference>
<feature type="coiled-coil region" evidence="1">
    <location>
        <begin position="1261"/>
        <end position="1337"/>
    </location>
</feature>
<feature type="coiled-coil region" evidence="1">
    <location>
        <begin position="353"/>
        <end position="401"/>
    </location>
</feature>
<feature type="coiled-coil region" evidence="1">
    <location>
        <begin position="661"/>
        <end position="709"/>
    </location>
</feature>
<protein>
    <submittedName>
        <fullName evidence="2">Uncharacterized protein</fullName>
    </submittedName>
</protein>
<feature type="coiled-coil region" evidence="1">
    <location>
        <begin position="499"/>
        <end position="578"/>
    </location>
</feature>
<name>A0AAV8W6M1_9CUCU</name>
<dbReference type="PANTHER" id="PTHR23159">
    <property type="entry name" value="CENTROSOMAL PROTEIN 2"/>
    <property type="match status" value="1"/>
</dbReference>
<gene>
    <name evidence="2" type="ORF">NQ315_004030</name>
</gene>
<evidence type="ECO:0000256" key="1">
    <source>
        <dbReference type="SAM" id="Coils"/>
    </source>
</evidence>
<feature type="coiled-coil region" evidence="1">
    <location>
        <begin position="857"/>
        <end position="905"/>
    </location>
</feature>
<reference evidence="2 3" key="1">
    <citation type="journal article" date="2023" name="Insect Mol. Biol.">
        <title>Genome sequencing provides insights into the evolution of gene families encoding plant cell wall-degrading enzymes in longhorned beetles.</title>
        <authorList>
            <person name="Shin N.R."/>
            <person name="Okamura Y."/>
            <person name="Kirsch R."/>
            <person name="Pauchet Y."/>
        </authorList>
    </citation>
    <scope>NUCLEOTIDE SEQUENCE [LARGE SCALE GENOMIC DNA]</scope>
    <source>
        <strain evidence="2">EAD_L_NR</strain>
    </source>
</reference>
<dbReference type="SUPFAM" id="SSF90257">
    <property type="entry name" value="Myosin rod fragments"/>
    <property type="match status" value="1"/>
</dbReference>
<organism evidence="2 3">
    <name type="scientific">Exocentrus adspersus</name>
    <dbReference type="NCBI Taxonomy" id="1586481"/>
    <lineage>
        <taxon>Eukaryota</taxon>
        <taxon>Metazoa</taxon>
        <taxon>Ecdysozoa</taxon>
        <taxon>Arthropoda</taxon>
        <taxon>Hexapoda</taxon>
        <taxon>Insecta</taxon>
        <taxon>Pterygota</taxon>
        <taxon>Neoptera</taxon>
        <taxon>Endopterygota</taxon>
        <taxon>Coleoptera</taxon>
        <taxon>Polyphaga</taxon>
        <taxon>Cucujiformia</taxon>
        <taxon>Chrysomeloidea</taxon>
        <taxon>Cerambycidae</taxon>
        <taxon>Lamiinae</taxon>
        <taxon>Acanthocinini</taxon>
        <taxon>Exocentrus</taxon>
    </lineage>
</organism>
<feature type="coiled-coil region" evidence="1">
    <location>
        <begin position="945"/>
        <end position="1042"/>
    </location>
</feature>
<comment type="caution">
    <text evidence="2">The sequence shown here is derived from an EMBL/GenBank/DDBJ whole genome shotgun (WGS) entry which is preliminary data.</text>
</comment>
<sequence>MDEDKFKGNNEQANVIVESKEIKCKPSTSAIKCQKKDNTNSVSNAKSKRTSGLLSTFVRRSTKRKAKKSVTLLETLLSSSHNLNDIASNSTLGTCSGEGGLCPDPVPNPTGKNEDSVTALTLKASGENLHTTDSEQSVHSTTKTSTHFFRKLIKRNSSETVKKKSEPDITNSSSKVSVSKSRQSCKICHSDSSKEFSYYEHSPNNFFVPTSYINFGKPTLNVTLANGLEAVQELARRFQESENRLIQILGRYIKDTSFQKELIDVLSQHSKLQREAERRTSALANDMWMHQMEIGRAQERTLQETLNSLVKQNRQLQIDNEIMFRKHEKLVRKFRSFPEIGLKYKCMDNNSQIESVIRHNESLQRKLDAYVQQIADLESDLHVLKNENEGLEQQLRLSSSQISNLKTSIQRLKSDTELEIVTLNYELQKNKKHIRESMEAGDVLLEDLQTLTRQFKGLPISINLSKFKENGNCLADLIHISRSCINELSKEMLSLQTQISLKDKDIDTLQETNTKLQENLKKSATELDNMSKKFDEGSFQEATKIISEQKCKILESDLKAAQEKIENLKMKFELEKSAMVNASPQCENLSKQMTEKDQMIEHTKIYVSNITSENIALRNQVDTLNRALAESGAGDLVKELANCQEQLAYFQSQYYHILSEKQAYVNEIDNLRQEKRSLIEKLEATFKQFQNQLQELEQATKENLGLKSQVESEHQTVLSLQHERMKYLEEKNMLKTIFQHMKAEIARVQKLESAVADISKEASKLALIAEYNKQIGEKLKTEVHEKDQTILQLKTSVEKLNGIQIQNTKEKLSLCYELSEVCQMKEQLNNILSLEMQKNIALDDTKKEIVESASSQLKKYEELHRTERSALKDLARDYKILMVQKEELLKENGRLSTEMNTMREAYKEQINKCNNITNAKNETDGQIAELIAKEKDNISLVNSLHEKLNAEVNKYDSNTKQLEKLIRQASGKILYLRKEKEELTNTVKYLQNNIQKLHSDLNESRKNEKEVKDLFNKTVSEKAELKKQLTELVEEKEKLTNEVNYANGLCEKVLSDFESSIKSSVEKEEVFKKEIRESKCIIQNNSKEIEHLTETIFMKQGDIERLTIEINQLREKERKYYESLKMFESQTQELKDMEDKKQKLENEINNLRIEHDSAKKLLNDIRNELDLMQRELKRAVEQKEEDYLSYKKHLDEVMMKNEELMGMSKKEICELKLNLSDVSQKLENERAAYGTLSEIHKEVSAKFIKSIESVTEEKTVRQEMEGKLKETLQALDTMRTEKEDLQNQINILLDGLNDGKNRINTLTKEKGVTQCSLDDLQRKYNELLTKCVSLEHQIRGIELGISDESNTDASLKERLKQESKENHEVILALKENITKLQQQTTALEFQKSEMTLRLHEVQRKCETEQGLCEQLKKYAQGVTNNDSENEGGR</sequence>
<feature type="coiled-coil region" evidence="1">
    <location>
        <begin position="1103"/>
        <end position="1186"/>
    </location>
</feature>
<keyword evidence="1" id="KW-0175">Coiled coil</keyword>
<dbReference type="EMBL" id="JANEYG010000007">
    <property type="protein sequence ID" value="KAJ8922098.1"/>
    <property type="molecule type" value="Genomic_DNA"/>
</dbReference>
<dbReference type="PANTHER" id="PTHR23159:SF31">
    <property type="entry name" value="CENTROSOME-ASSOCIATED PROTEIN CEP250 ISOFORM X1"/>
    <property type="match status" value="1"/>
</dbReference>
<evidence type="ECO:0000313" key="2">
    <source>
        <dbReference type="EMBL" id="KAJ8922098.1"/>
    </source>
</evidence>
<proteinExistence type="predicted"/>
<keyword evidence="3" id="KW-1185">Reference proteome</keyword>
<accession>A0AAV8W6M1</accession>
<evidence type="ECO:0000313" key="3">
    <source>
        <dbReference type="Proteomes" id="UP001159042"/>
    </source>
</evidence>